<keyword evidence="3" id="KW-1185">Reference proteome</keyword>
<sequence>MGDKPVPRSWPIGLLVAWVLLFAIGGGLLGAWNSSVDHCVYNYEVTVDTVYDCNENYGLYQGAAACFAIGAIVKLAFWIILFARCIQIRRARQQPQVVYGTPQQAAEAGAAGKPQYQ</sequence>
<dbReference type="Proteomes" id="UP000235786">
    <property type="component" value="Unassembled WGS sequence"/>
</dbReference>
<organism evidence="2 3">
    <name type="scientific">Hyaloscypha variabilis (strain UAMH 11265 / GT02V1 / F)</name>
    <name type="common">Meliniomyces variabilis</name>
    <dbReference type="NCBI Taxonomy" id="1149755"/>
    <lineage>
        <taxon>Eukaryota</taxon>
        <taxon>Fungi</taxon>
        <taxon>Dikarya</taxon>
        <taxon>Ascomycota</taxon>
        <taxon>Pezizomycotina</taxon>
        <taxon>Leotiomycetes</taxon>
        <taxon>Helotiales</taxon>
        <taxon>Hyaloscyphaceae</taxon>
        <taxon>Hyaloscypha</taxon>
        <taxon>Hyaloscypha variabilis</taxon>
    </lineage>
</organism>
<evidence type="ECO:0000313" key="2">
    <source>
        <dbReference type="EMBL" id="PMD40855.1"/>
    </source>
</evidence>
<dbReference type="AlphaFoldDB" id="A0A2J6RQR2"/>
<accession>A0A2J6RQR2</accession>
<dbReference type="EMBL" id="KZ613945">
    <property type="protein sequence ID" value="PMD40855.1"/>
    <property type="molecule type" value="Genomic_DNA"/>
</dbReference>
<feature type="transmembrane region" description="Helical" evidence="1">
    <location>
        <begin position="59"/>
        <end position="83"/>
    </location>
</feature>
<protein>
    <submittedName>
        <fullName evidence="2">Uncharacterized protein</fullName>
    </submittedName>
</protein>
<gene>
    <name evidence="2" type="ORF">L207DRAFT_625556</name>
</gene>
<evidence type="ECO:0000256" key="1">
    <source>
        <dbReference type="SAM" id="Phobius"/>
    </source>
</evidence>
<proteinExistence type="predicted"/>
<evidence type="ECO:0000313" key="3">
    <source>
        <dbReference type="Proteomes" id="UP000235786"/>
    </source>
</evidence>
<name>A0A2J6RQR2_HYAVF</name>
<keyword evidence="1" id="KW-1133">Transmembrane helix</keyword>
<keyword evidence="1" id="KW-0472">Membrane</keyword>
<reference evidence="2 3" key="1">
    <citation type="submission" date="2016-04" db="EMBL/GenBank/DDBJ databases">
        <title>A degradative enzymes factory behind the ericoid mycorrhizal symbiosis.</title>
        <authorList>
            <consortium name="DOE Joint Genome Institute"/>
            <person name="Martino E."/>
            <person name="Morin E."/>
            <person name="Grelet G."/>
            <person name="Kuo A."/>
            <person name="Kohler A."/>
            <person name="Daghino S."/>
            <person name="Barry K."/>
            <person name="Choi C."/>
            <person name="Cichocki N."/>
            <person name="Clum A."/>
            <person name="Copeland A."/>
            <person name="Hainaut M."/>
            <person name="Haridas S."/>
            <person name="Labutti K."/>
            <person name="Lindquist E."/>
            <person name="Lipzen A."/>
            <person name="Khouja H.-R."/>
            <person name="Murat C."/>
            <person name="Ohm R."/>
            <person name="Olson A."/>
            <person name="Spatafora J."/>
            <person name="Veneault-Fourrey C."/>
            <person name="Henrissat B."/>
            <person name="Grigoriev I."/>
            <person name="Martin F."/>
            <person name="Perotto S."/>
        </authorList>
    </citation>
    <scope>NUCLEOTIDE SEQUENCE [LARGE SCALE GENOMIC DNA]</scope>
    <source>
        <strain evidence="2 3">F</strain>
    </source>
</reference>
<keyword evidence="1" id="KW-0812">Transmembrane</keyword>
<feature type="transmembrane region" description="Helical" evidence="1">
    <location>
        <begin position="12"/>
        <end position="32"/>
    </location>
</feature>